<dbReference type="Gene3D" id="3.40.50.1820">
    <property type="entry name" value="alpha/beta hydrolase"/>
    <property type="match status" value="1"/>
</dbReference>
<dbReference type="InterPro" id="IPR019826">
    <property type="entry name" value="Carboxylesterase_B_AS"/>
</dbReference>
<name>A0A372IJ94_9BACT</name>
<evidence type="ECO:0000256" key="1">
    <source>
        <dbReference type="ARBA" id="ARBA00005964"/>
    </source>
</evidence>
<feature type="domain" description="Carboxylesterase type B" evidence="4">
    <location>
        <begin position="29"/>
        <end position="511"/>
    </location>
</feature>
<comment type="similarity">
    <text evidence="1 3">Belongs to the type-B carboxylesterase/lipase family.</text>
</comment>
<evidence type="ECO:0000256" key="2">
    <source>
        <dbReference type="ARBA" id="ARBA00022801"/>
    </source>
</evidence>
<gene>
    <name evidence="5" type="ORF">D0Y96_19480</name>
</gene>
<feature type="signal peptide" evidence="3">
    <location>
        <begin position="1"/>
        <end position="22"/>
    </location>
</feature>
<dbReference type="EMBL" id="QVQT01000008">
    <property type="protein sequence ID" value="RFU14987.1"/>
    <property type="molecule type" value="Genomic_DNA"/>
</dbReference>
<evidence type="ECO:0000313" key="5">
    <source>
        <dbReference type="EMBL" id="RFU14987.1"/>
    </source>
</evidence>
<evidence type="ECO:0000256" key="3">
    <source>
        <dbReference type="RuleBase" id="RU361235"/>
    </source>
</evidence>
<dbReference type="AlphaFoldDB" id="A0A372IJ94"/>
<dbReference type="InterPro" id="IPR002018">
    <property type="entry name" value="CarbesteraseB"/>
</dbReference>
<proteinExistence type="inferred from homology"/>
<protein>
    <recommendedName>
        <fullName evidence="3">Carboxylic ester hydrolase</fullName>
        <ecNumber evidence="3">3.1.1.-</ecNumber>
    </recommendedName>
</protein>
<dbReference type="PROSITE" id="PS00941">
    <property type="entry name" value="CARBOXYLESTERASE_B_2"/>
    <property type="match status" value="1"/>
</dbReference>
<accession>A0A372IJ94</accession>
<dbReference type="EC" id="3.1.1.-" evidence="3"/>
<sequence>MRYKAGFAAVCLMVCSSIELFAAPAADHPVKTASGVVSGVEAPQSHILSFKGIPFAAPPVGNLRWRPPVPPASWKGVRKGDQFGASCMQHTRKEVLPWTQEYLVQNQVSEDCLYLNVWTPQASAKAGLPVVVYIHGGGMVEGSGGIAVYDGENLASTGLVIVTINYRLAAFGFLAYPGLTAESRHHSSGNYGLMDQIAALRWVRQNIRNFGGDPDRVTIWGQSAGAFSVGALIASPEAKGLFQRGMADSGLGNVVFPMPDLAAAEQAGVRFAEAHHARNVQELRALPAADLLPDQQDRSLHFAPDLDGWILPASMQALSARGTDSDVPVITGYQADDGALFAPQPHSAAEYDRMAHRYYGSFASEFERLYPASTSDEIAQMSKKSMRDRDRVSMFLWASGRGKNHKSPVYTYYFDRAIPWPQHPQYGAFHSGELPYFFRNLGVLDRPWEDADHRIAQTTSAYLKNFAATGNPNGPGLPKWPQVSAGSPATMEIGVQTGTMPLAEKVRLDFWLRYFRSPDSRNAPVF</sequence>
<organism evidence="5 6">
    <name type="scientific">Paracidobacterium acidisoli</name>
    <dbReference type="NCBI Taxonomy" id="2303751"/>
    <lineage>
        <taxon>Bacteria</taxon>
        <taxon>Pseudomonadati</taxon>
        <taxon>Acidobacteriota</taxon>
        <taxon>Terriglobia</taxon>
        <taxon>Terriglobales</taxon>
        <taxon>Acidobacteriaceae</taxon>
        <taxon>Paracidobacterium</taxon>
    </lineage>
</organism>
<reference evidence="5 6" key="1">
    <citation type="submission" date="2018-08" db="EMBL/GenBank/DDBJ databases">
        <title>Acidipila sp. 4G-K13, an acidobacterium isolated from forest soil.</title>
        <authorList>
            <person name="Gao Z.-H."/>
            <person name="Qiu L.-H."/>
        </authorList>
    </citation>
    <scope>NUCLEOTIDE SEQUENCE [LARGE SCALE GENOMIC DNA]</scope>
    <source>
        <strain evidence="5 6">4G-K13</strain>
    </source>
</reference>
<comment type="caution">
    <text evidence="5">The sequence shown here is derived from an EMBL/GenBank/DDBJ whole genome shotgun (WGS) entry which is preliminary data.</text>
</comment>
<keyword evidence="2 3" id="KW-0378">Hydrolase</keyword>
<dbReference type="InterPro" id="IPR029058">
    <property type="entry name" value="AB_hydrolase_fold"/>
</dbReference>
<dbReference type="InterPro" id="IPR019819">
    <property type="entry name" value="Carboxylesterase_B_CS"/>
</dbReference>
<dbReference type="Proteomes" id="UP000264702">
    <property type="component" value="Unassembled WGS sequence"/>
</dbReference>
<dbReference type="Pfam" id="PF00135">
    <property type="entry name" value="COesterase"/>
    <property type="match status" value="1"/>
</dbReference>
<dbReference type="PROSITE" id="PS00122">
    <property type="entry name" value="CARBOXYLESTERASE_B_1"/>
    <property type="match status" value="1"/>
</dbReference>
<dbReference type="GO" id="GO:0016787">
    <property type="term" value="F:hydrolase activity"/>
    <property type="evidence" value="ECO:0007669"/>
    <property type="project" value="UniProtKB-KW"/>
</dbReference>
<evidence type="ECO:0000259" key="4">
    <source>
        <dbReference type="Pfam" id="PF00135"/>
    </source>
</evidence>
<evidence type="ECO:0000313" key="6">
    <source>
        <dbReference type="Proteomes" id="UP000264702"/>
    </source>
</evidence>
<keyword evidence="3" id="KW-0732">Signal</keyword>
<feature type="chain" id="PRO_5016483908" description="Carboxylic ester hydrolase" evidence="3">
    <location>
        <begin position="23"/>
        <end position="526"/>
    </location>
</feature>
<dbReference type="InterPro" id="IPR050309">
    <property type="entry name" value="Type-B_Carboxylest/Lipase"/>
</dbReference>
<dbReference type="SUPFAM" id="SSF53474">
    <property type="entry name" value="alpha/beta-Hydrolases"/>
    <property type="match status" value="1"/>
</dbReference>
<dbReference type="PANTHER" id="PTHR11559">
    <property type="entry name" value="CARBOXYLESTERASE"/>
    <property type="match status" value="1"/>
</dbReference>
<keyword evidence="6" id="KW-1185">Reference proteome</keyword>